<evidence type="ECO:0000256" key="9">
    <source>
        <dbReference type="SAM" id="Coils"/>
    </source>
</evidence>
<evidence type="ECO:0000313" key="14">
    <source>
        <dbReference type="Proteomes" id="UP000287352"/>
    </source>
</evidence>
<keyword evidence="4 10" id="KW-0812">Transmembrane</keyword>
<keyword evidence="6" id="KW-0067">ATP-binding</keyword>
<evidence type="ECO:0000256" key="2">
    <source>
        <dbReference type="ARBA" id="ARBA00022448"/>
    </source>
</evidence>
<dbReference type="CDD" id="cd07346">
    <property type="entry name" value="ABC_6TM_exporters"/>
    <property type="match status" value="1"/>
</dbReference>
<dbReference type="Pfam" id="PF00005">
    <property type="entry name" value="ABC_tran"/>
    <property type="match status" value="1"/>
</dbReference>
<dbReference type="PROSITE" id="PS50929">
    <property type="entry name" value="ABC_TM1F"/>
    <property type="match status" value="1"/>
</dbReference>
<dbReference type="InterPro" id="IPR027417">
    <property type="entry name" value="P-loop_NTPase"/>
</dbReference>
<dbReference type="PROSITE" id="PS50893">
    <property type="entry name" value="ABC_TRANSPORTER_2"/>
    <property type="match status" value="1"/>
</dbReference>
<keyword evidence="3" id="KW-1003">Cell membrane</keyword>
<feature type="transmembrane region" description="Helical" evidence="10">
    <location>
        <begin position="20"/>
        <end position="39"/>
    </location>
</feature>
<dbReference type="SUPFAM" id="SSF90123">
    <property type="entry name" value="ABC transporter transmembrane region"/>
    <property type="match status" value="1"/>
</dbReference>
<feature type="transmembrane region" description="Helical" evidence="10">
    <location>
        <begin position="245"/>
        <end position="270"/>
    </location>
</feature>
<sequence length="581" mass="64539">MKSSNLNGRDLLFVYLRPQWWRVPGLIFLIFAGIGIQLINPQILRYFIDSALGGISVQNLIRAGSLFVGLALIQQLVSIASTYVSENVAWTATNQLRSDLIAHCLRLDLAFHKEKTSGEMLERVDGDVNTLANFFSQAVIQLLGNTLLVSGILVLFFLEDWRIGLTMSLFTLVSFAVLISIRNVATRYWVHYMQASANFMGFLGEHLAGTEDLRANGATGYVMQRFYQLLRPLFESRRKSSLAGYSMWMVTLFLFGLGNALALLIGVYLWNARIISLGTVYITFYYVNLLNDPFEQIRTQLQQLQQAAAAVERVKQLFQAQPTIIEQNIASLPAGALSVSFEEVEFGYQPETPILQQMTFSLPAGQVMGILGRTGSGKTTLARLLLRLYDIQSGSIRLAGVPIQSVSQRELRQHIGMVTQDVQLFHATVRANLTFFDHTISDEHILSVLEEIGLKPWLNALPEGLDTLLGSDGEGLSAGEAQLLAFTRVFLHNPGLVILDEASSRLDPATEQLIERAVSKLFQGRTGIIIAHHLATLQRVDRILYLSDGHILEQGERAELVADPTSHFSLILQTGGEEVMA</sequence>
<comment type="caution">
    <text evidence="13">The sequence shown here is derived from an EMBL/GenBank/DDBJ whole genome shotgun (WGS) entry which is preliminary data.</text>
</comment>
<keyword evidence="2" id="KW-0813">Transport</keyword>
<dbReference type="GO" id="GO:0005886">
    <property type="term" value="C:plasma membrane"/>
    <property type="evidence" value="ECO:0007669"/>
    <property type="project" value="UniProtKB-SubCell"/>
</dbReference>
<evidence type="ECO:0000256" key="6">
    <source>
        <dbReference type="ARBA" id="ARBA00022840"/>
    </source>
</evidence>
<dbReference type="AlphaFoldDB" id="A0A401ZX69"/>
<keyword evidence="7 10" id="KW-1133">Transmembrane helix</keyword>
<dbReference type="InterPro" id="IPR003593">
    <property type="entry name" value="AAA+_ATPase"/>
</dbReference>
<proteinExistence type="predicted"/>
<evidence type="ECO:0000259" key="12">
    <source>
        <dbReference type="PROSITE" id="PS50929"/>
    </source>
</evidence>
<keyword evidence="14" id="KW-1185">Reference proteome</keyword>
<dbReference type="InterPro" id="IPR039421">
    <property type="entry name" value="Type_1_exporter"/>
</dbReference>
<evidence type="ECO:0000256" key="5">
    <source>
        <dbReference type="ARBA" id="ARBA00022741"/>
    </source>
</evidence>
<gene>
    <name evidence="13" type="ORF">KTT_12960</name>
</gene>
<evidence type="ECO:0000259" key="11">
    <source>
        <dbReference type="PROSITE" id="PS50893"/>
    </source>
</evidence>
<feature type="domain" description="ABC transporter" evidence="11">
    <location>
        <begin position="339"/>
        <end position="573"/>
    </location>
</feature>
<feature type="coiled-coil region" evidence="9">
    <location>
        <begin position="294"/>
        <end position="321"/>
    </location>
</feature>
<accession>A0A401ZX69</accession>
<dbReference type="InterPro" id="IPR011527">
    <property type="entry name" value="ABC1_TM_dom"/>
</dbReference>
<keyword evidence="8 10" id="KW-0472">Membrane</keyword>
<dbReference type="InterPro" id="IPR003439">
    <property type="entry name" value="ABC_transporter-like_ATP-bd"/>
</dbReference>
<keyword evidence="5" id="KW-0547">Nucleotide-binding</keyword>
<dbReference type="Gene3D" id="1.20.1560.10">
    <property type="entry name" value="ABC transporter type 1, transmembrane domain"/>
    <property type="match status" value="1"/>
</dbReference>
<reference evidence="14" key="1">
    <citation type="submission" date="2018-12" db="EMBL/GenBank/DDBJ databases">
        <title>Tengunoibacter tsumagoiensis gen. nov., sp. nov., Dictyobacter kobayashii sp. nov., D. alpinus sp. nov., and D. joshuensis sp. nov. and description of Dictyobacteraceae fam. nov. within the order Ktedonobacterales isolated from Tengu-no-mugimeshi.</title>
        <authorList>
            <person name="Wang C.M."/>
            <person name="Zheng Y."/>
            <person name="Sakai Y."/>
            <person name="Toyoda A."/>
            <person name="Minakuchi Y."/>
            <person name="Abe K."/>
            <person name="Yokota A."/>
            <person name="Yabe S."/>
        </authorList>
    </citation>
    <scope>NUCLEOTIDE SEQUENCE [LARGE SCALE GENOMIC DNA]</scope>
    <source>
        <strain evidence="14">Uno3</strain>
    </source>
</reference>
<evidence type="ECO:0000256" key="8">
    <source>
        <dbReference type="ARBA" id="ARBA00023136"/>
    </source>
</evidence>
<protein>
    <submittedName>
        <fullName evidence="13">Helicase</fullName>
    </submittedName>
</protein>
<evidence type="ECO:0000313" key="13">
    <source>
        <dbReference type="EMBL" id="GCE11437.1"/>
    </source>
</evidence>
<name>A0A401ZX69_9CHLR</name>
<evidence type="ECO:0000256" key="7">
    <source>
        <dbReference type="ARBA" id="ARBA00022989"/>
    </source>
</evidence>
<dbReference type="Pfam" id="PF00664">
    <property type="entry name" value="ABC_membrane"/>
    <property type="match status" value="1"/>
</dbReference>
<feature type="domain" description="ABC transmembrane type-1" evidence="12">
    <location>
        <begin position="25"/>
        <end position="306"/>
    </location>
</feature>
<dbReference type="SMART" id="SM00382">
    <property type="entry name" value="AAA"/>
    <property type="match status" value="1"/>
</dbReference>
<dbReference type="Proteomes" id="UP000287352">
    <property type="component" value="Unassembled WGS sequence"/>
</dbReference>
<evidence type="ECO:0000256" key="4">
    <source>
        <dbReference type="ARBA" id="ARBA00022692"/>
    </source>
</evidence>
<dbReference type="RefSeq" id="WP_245994005.1">
    <property type="nucleotide sequence ID" value="NZ_BIFR01000001.1"/>
</dbReference>
<dbReference type="FunFam" id="3.40.50.300:FF:000299">
    <property type="entry name" value="ABC transporter ATP-binding protein/permease"/>
    <property type="match status" value="1"/>
</dbReference>
<dbReference type="EMBL" id="BIFR01000001">
    <property type="protein sequence ID" value="GCE11437.1"/>
    <property type="molecule type" value="Genomic_DNA"/>
</dbReference>
<dbReference type="Gene3D" id="3.40.50.300">
    <property type="entry name" value="P-loop containing nucleotide triphosphate hydrolases"/>
    <property type="match status" value="1"/>
</dbReference>
<feature type="transmembrane region" description="Helical" evidence="10">
    <location>
        <begin position="165"/>
        <end position="185"/>
    </location>
</feature>
<dbReference type="GO" id="GO:0005524">
    <property type="term" value="F:ATP binding"/>
    <property type="evidence" value="ECO:0007669"/>
    <property type="project" value="UniProtKB-KW"/>
</dbReference>
<evidence type="ECO:0000256" key="3">
    <source>
        <dbReference type="ARBA" id="ARBA00022475"/>
    </source>
</evidence>
<feature type="transmembrane region" description="Helical" evidence="10">
    <location>
        <begin position="138"/>
        <end position="158"/>
    </location>
</feature>
<comment type="subcellular location">
    <subcellularLocation>
        <location evidence="1">Cell membrane</location>
        <topology evidence="1">Multi-pass membrane protein</topology>
    </subcellularLocation>
</comment>
<dbReference type="PANTHER" id="PTHR43394">
    <property type="entry name" value="ATP-DEPENDENT PERMEASE MDL1, MITOCHONDRIAL"/>
    <property type="match status" value="1"/>
</dbReference>
<evidence type="ECO:0000256" key="10">
    <source>
        <dbReference type="SAM" id="Phobius"/>
    </source>
</evidence>
<dbReference type="GO" id="GO:0004386">
    <property type="term" value="F:helicase activity"/>
    <property type="evidence" value="ECO:0007669"/>
    <property type="project" value="UniProtKB-KW"/>
</dbReference>
<keyword evidence="9" id="KW-0175">Coiled coil</keyword>
<evidence type="ECO:0000256" key="1">
    <source>
        <dbReference type="ARBA" id="ARBA00004651"/>
    </source>
</evidence>
<dbReference type="SUPFAM" id="SSF52540">
    <property type="entry name" value="P-loop containing nucleoside triphosphate hydrolases"/>
    <property type="match status" value="1"/>
</dbReference>
<dbReference type="GO" id="GO:0015421">
    <property type="term" value="F:ABC-type oligopeptide transporter activity"/>
    <property type="evidence" value="ECO:0007669"/>
    <property type="project" value="TreeGrafter"/>
</dbReference>
<dbReference type="InterPro" id="IPR036640">
    <property type="entry name" value="ABC1_TM_sf"/>
</dbReference>
<dbReference type="GO" id="GO:0016887">
    <property type="term" value="F:ATP hydrolysis activity"/>
    <property type="evidence" value="ECO:0007669"/>
    <property type="project" value="InterPro"/>
</dbReference>
<organism evidence="13 14">
    <name type="scientific">Tengunoibacter tsumagoiensis</name>
    <dbReference type="NCBI Taxonomy" id="2014871"/>
    <lineage>
        <taxon>Bacteria</taxon>
        <taxon>Bacillati</taxon>
        <taxon>Chloroflexota</taxon>
        <taxon>Ktedonobacteria</taxon>
        <taxon>Ktedonobacterales</taxon>
        <taxon>Dictyobacteraceae</taxon>
        <taxon>Tengunoibacter</taxon>
    </lineage>
</organism>
<dbReference type="PANTHER" id="PTHR43394:SF1">
    <property type="entry name" value="ATP-BINDING CASSETTE SUB-FAMILY B MEMBER 10, MITOCHONDRIAL"/>
    <property type="match status" value="1"/>
</dbReference>
<keyword evidence="13" id="KW-0378">Hydrolase</keyword>
<keyword evidence="13" id="KW-0347">Helicase</keyword>